<name>A0ABW4ST70_9ACTN</name>
<comment type="caution">
    <text evidence="2">The sequence shown here is derived from an EMBL/GenBank/DDBJ whole genome shotgun (WGS) entry which is preliminary data.</text>
</comment>
<dbReference type="Proteomes" id="UP001597368">
    <property type="component" value="Unassembled WGS sequence"/>
</dbReference>
<feature type="region of interest" description="Disordered" evidence="1">
    <location>
        <begin position="228"/>
        <end position="250"/>
    </location>
</feature>
<protein>
    <recommendedName>
        <fullName evidence="4">WXG100 family type VII secretion target</fullName>
    </recommendedName>
</protein>
<reference evidence="3" key="1">
    <citation type="journal article" date="2019" name="Int. J. Syst. Evol. Microbiol.">
        <title>The Global Catalogue of Microorganisms (GCM) 10K type strain sequencing project: providing services to taxonomists for standard genome sequencing and annotation.</title>
        <authorList>
            <consortium name="The Broad Institute Genomics Platform"/>
            <consortium name="The Broad Institute Genome Sequencing Center for Infectious Disease"/>
            <person name="Wu L."/>
            <person name="Ma J."/>
        </authorList>
    </citation>
    <scope>NUCLEOTIDE SEQUENCE [LARGE SCALE GENOMIC DNA]</scope>
    <source>
        <strain evidence="3">ICMP 6774ER</strain>
    </source>
</reference>
<accession>A0ABW4ST70</accession>
<evidence type="ECO:0008006" key="4">
    <source>
        <dbReference type="Google" id="ProtNLM"/>
    </source>
</evidence>
<dbReference type="EMBL" id="JBHUFV010000015">
    <property type="protein sequence ID" value="MFD1931574.1"/>
    <property type="molecule type" value="Genomic_DNA"/>
</dbReference>
<dbReference type="RefSeq" id="WP_379571023.1">
    <property type="nucleotide sequence ID" value="NZ_JBHUFV010000015.1"/>
</dbReference>
<evidence type="ECO:0000256" key="1">
    <source>
        <dbReference type="SAM" id="MobiDB-lite"/>
    </source>
</evidence>
<sequence>MGPTLQRYLIAISVQIGAAIWIRRAWAAAVPLAYGAIAADTEPMDKGKQSWQSTDKGGETTEIAALRESLADLKKKLQADALWEGGTWDVVEQTMEQFGVEWEKKGDHRNTMGDAAASPRGMVEAGSYLAVASAVAMLALAVFMRATWAAGPVGVAAGETAASTVGPQIGRASTGALKKLTIVGFALMGIYSGAQMLSQQQAAKFQDMKAMPMLDGLGLQYDKASGRLTPKMPTNKNMPGGLDLPDSFPA</sequence>
<organism evidence="2 3">
    <name type="scientific">Nonomuraea mangrovi</name>
    <dbReference type="NCBI Taxonomy" id="2316207"/>
    <lineage>
        <taxon>Bacteria</taxon>
        <taxon>Bacillati</taxon>
        <taxon>Actinomycetota</taxon>
        <taxon>Actinomycetes</taxon>
        <taxon>Streptosporangiales</taxon>
        <taxon>Streptosporangiaceae</taxon>
        <taxon>Nonomuraea</taxon>
    </lineage>
</organism>
<keyword evidence="3" id="KW-1185">Reference proteome</keyword>
<proteinExistence type="predicted"/>
<evidence type="ECO:0000313" key="2">
    <source>
        <dbReference type="EMBL" id="MFD1931574.1"/>
    </source>
</evidence>
<evidence type="ECO:0000313" key="3">
    <source>
        <dbReference type="Proteomes" id="UP001597368"/>
    </source>
</evidence>
<gene>
    <name evidence="2" type="ORF">ACFSKW_08805</name>
</gene>